<dbReference type="GO" id="GO:0043138">
    <property type="term" value="F:3'-5' DNA helicase activity"/>
    <property type="evidence" value="ECO:0007669"/>
    <property type="project" value="TreeGrafter"/>
</dbReference>
<evidence type="ECO:0000259" key="6">
    <source>
        <dbReference type="PROSITE" id="PS51198"/>
    </source>
</evidence>
<keyword evidence="4 5" id="KW-0067">ATP-binding</keyword>
<evidence type="ECO:0000313" key="7">
    <source>
        <dbReference type="EMBL" id="APE33983.1"/>
    </source>
</evidence>
<feature type="domain" description="UvrD-like helicase ATP-binding" evidence="6">
    <location>
        <begin position="11"/>
        <end position="282"/>
    </location>
</feature>
<dbReference type="InterPro" id="IPR014016">
    <property type="entry name" value="UvrD-like_ATP-bd"/>
</dbReference>
<dbReference type="GO" id="GO:0000725">
    <property type="term" value="P:recombinational repair"/>
    <property type="evidence" value="ECO:0007669"/>
    <property type="project" value="TreeGrafter"/>
</dbReference>
<dbReference type="Gene3D" id="3.40.50.300">
    <property type="entry name" value="P-loop containing nucleotide triphosphate hydrolases"/>
    <property type="match status" value="2"/>
</dbReference>
<dbReference type="OrthoDB" id="9810135at2"/>
<evidence type="ECO:0000256" key="2">
    <source>
        <dbReference type="ARBA" id="ARBA00022801"/>
    </source>
</evidence>
<reference evidence="7" key="1">
    <citation type="submission" date="2016-11" db="EMBL/GenBank/DDBJ databases">
        <authorList>
            <person name="Jaros S."/>
            <person name="Januszkiewicz K."/>
            <person name="Wedrychowicz H."/>
        </authorList>
    </citation>
    <scope>NUCLEOTIDE SEQUENCE [LARGE SCALE GENOMIC DNA]</scope>
    <source>
        <strain evidence="7">Y48</strain>
    </source>
</reference>
<dbReference type="InterPro" id="IPR000212">
    <property type="entry name" value="DNA_helicase_UvrD/REP"/>
</dbReference>
<evidence type="ECO:0000256" key="5">
    <source>
        <dbReference type="PROSITE-ProRule" id="PRU00560"/>
    </source>
</evidence>
<proteinExistence type="predicted"/>
<dbReference type="GO" id="GO:0005524">
    <property type="term" value="F:ATP binding"/>
    <property type="evidence" value="ECO:0007669"/>
    <property type="project" value="UniProtKB-UniRule"/>
</dbReference>
<dbReference type="GO" id="GO:0016787">
    <property type="term" value="F:hydrolase activity"/>
    <property type="evidence" value="ECO:0007669"/>
    <property type="project" value="UniProtKB-UniRule"/>
</dbReference>
<sequence length="629" mass="69345">MTSRVAAPDTAADIALREVLDRCERRGFVVVAGAGSGKTTSLVKALDHVAVSRGPRLRARTQQVACITYTSVAAEEIAADVGHNPLVSVSTIHSFLWSLIRPFQRDIRAYVIRKLEAKAEEIASKQDSYPKGTQRRTIEKDAGDLQRLRRQIEAAVSVEKFQYGYGIDYGTGSLGHGDVMKIGTELIIGKPLLAQIAAQQYPYIFVDESQDTFAEVVKALKHIYTQDVGGICLGFFGDPMQQIYQRGVGAIELEPGWDRIQKPENFRSSRRVLQIVNQVRSKADGLIQVPGRKPSEQREGECFVFVLPADERRTESLNQARRWLSQHSTNGAWTPGTDIEDDGAKILIIMHRMAAARLGFLQLFSAFHDYRDNALKDAFDDGTAWPLRPFDELILPLCAPENEGSPAMVSVLRDHIDRELAVPGADPRTVLATTRAAVSQIKSTMMAGGADSVGKVLRLAAKYGLYNPDPRFSIILDPDSVDDDDAPASPVQATLKAFAACDTRQLENYYSYIHQQSPYSTQHGTKGSEFSKVLVILDDEEASRFTLYSYEKLFGIKDLSARDLEHQASGKDSVLERTRRLLYVCVSRAVESLAIVIFAHDIEAAKAAVETDLLIDGKALTLANISLGG</sequence>
<dbReference type="AlphaFoldDB" id="A0A1J0VPS8"/>
<evidence type="ECO:0000256" key="4">
    <source>
        <dbReference type="ARBA" id="ARBA00022840"/>
    </source>
</evidence>
<keyword evidence="2 5" id="KW-0378">Hydrolase</keyword>
<feature type="binding site" evidence="5">
    <location>
        <begin position="32"/>
        <end position="39"/>
    </location>
    <ligand>
        <name>ATP</name>
        <dbReference type="ChEBI" id="CHEBI:30616"/>
    </ligand>
</feature>
<evidence type="ECO:0000256" key="3">
    <source>
        <dbReference type="ARBA" id="ARBA00022806"/>
    </source>
</evidence>
<protein>
    <recommendedName>
        <fullName evidence="6">UvrD-like helicase ATP-binding domain-containing protein</fullName>
    </recommendedName>
</protein>
<dbReference type="PANTHER" id="PTHR11070">
    <property type="entry name" value="UVRD / RECB / PCRA DNA HELICASE FAMILY MEMBER"/>
    <property type="match status" value="1"/>
</dbReference>
<accession>A0A1J0VPS8</accession>
<dbReference type="RefSeq" id="WP_071927162.1">
    <property type="nucleotide sequence ID" value="NZ_CP018082.1"/>
</dbReference>
<dbReference type="PROSITE" id="PS51198">
    <property type="entry name" value="UVRD_HELICASE_ATP_BIND"/>
    <property type="match status" value="1"/>
</dbReference>
<dbReference type="SUPFAM" id="SSF52540">
    <property type="entry name" value="P-loop containing nucleoside triphosphate hydrolases"/>
    <property type="match status" value="1"/>
</dbReference>
<evidence type="ECO:0000313" key="8">
    <source>
        <dbReference type="Proteomes" id="UP000183810"/>
    </source>
</evidence>
<dbReference type="Pfam" id="PF13245">
    <property type="entry name" value="AAA_19"/>
    <property type="match status" value="1"/>
</dbReference>
<organism evidence="7 8">
    <name type="scientific">Nocardia mangyaensis</name>
    <dbReference type="NCBI Taxonomy" id="2213200"/>
    <lineage>
        <taxon>Bacteria</taxon>
        <taxon>Bacillati</taxon>
        <taxon>Actinomycetota</taxon>
        <taxon>Actinomycetes</taxon>
        <taxon>Mycobacteriales</taxon>
        <taxon>Nocardiaceae</taxon>
        <taxon>Nocardia</taxon>
    </lineage>
</organism>
<dbReference type="Proteomes" id="UP000183810">
    <property type="component" value="Chromosome"/>
</dbReference>
<keyword evidence="8" id="KW-1185">Reference proteome</keyword>
<gene>
    <name evidence="7" type="ORF">BOX37_08360</name>
</gene>
<keyword evidence="1 5" id="KW-0547">Nucleotide-binding</keyword>
<evidence type="ECO:0000256" key="1">
    <source>
        <dbReference type="ARBA" id="ARBA00022741"/>
    </source>
</evidence>
<dbReference type="KEGG" id="nsl:BOX37_08360"/>
<keyword evidence="3 5" id="KW-0347">Helicase</keyword>
<dbReference type="PANTHER" id="PTHR11070:SF3">
    <property type="entry name" value="DNA 3'-5' HELICASE"/>
    <property type="match status" value="1"/>
</dbReference>
<dbReference type="EMBL" id="CP018082">
    <property type="protein sequence ID" value="APE33983.1"/>
    <property type="molecule type" value="Genomic_DNA"/>
</dbReference>
<dbReference type="GO" id="GO:0005829">
    <property type="term" value="C:cytosol"/>
    <property type="evidence" value="ECO:0007669"/>
    <property type="project" value="TreeGrafter"/>
</dbReference>
<dbReference type="InterPro" id="IPR027417">
    <property type="entry name" value="P-loop_NTPase"/>
</dbReference>
<dbReference type="GO" id="GO:0003677">
    <property type="term" value="F:DNA binding"/>
    <property type="evidence" value="ECO:0007669"/>
    <property type="project" value="InterPro"/>
</dbReference>
<name>A0A1J0VPS8_9NOCA</name>